<evidence type="ECO:0000313" key="1">
    <source>
        <dbReference type="EMBL" id="VDN91771.1"/>
    </source>
</evidence>
<dbReference type="AlphaFoldDB" id="A0A0N4TPX8"/>
<evidence type="ECO:0000313" key="2">
    <source>
        <dbReference type="Proteomes" id="UP000278627"/>
    </source>
</evidence>
<proteinExistence type="predicted"/>
<accession>A0A0N4TPX8</accession>
<protein>
    <submittedName>
        <fullName evidence="1 3">Uncharacterized protein</fullName>
    </submittedName>
</protein>
<reference evidence="1 2" key="2">
    <citation type="submission" date="2018-11" db="EMBL/GenBank/DDBJ databases">
        <authorList>
            <consortium name="Pathogen Informatics"/>
        </authorList>
    </citation>
    <scope>NUCLEOTIDE SEQUENCE [LARGE SCALE GENOMIC DNA]</scope>
</reference>
<evidence type="ECO:0000313" key="3">
    <source>
        <dbReference type="WBParaSite" id="BPAG_0001062301-mRNA-1"/>
    </source>
</evidence>
<sequence>MIDNEKTRFASQISFFYLFFMGIVSKEKLFSAMEKVQADIFAGHFTSPNESLEQRVFSSRVFRLKFSQLLQNYFKKYTRNFLSTGIVFLGVRVGDSDALFSKIDDLKVFETFLEGVTCSTLIPKIRSRVFVDGPLRFGVCNQVHSCNQMQKDKKITSRMRRILRLVLGDS</sequence>
<keyword evidence="2" id="KW-1185">Reference proteome</keyword>
<dbReference type="WBParaSite" id="BPAG_0001062301-mRNA-1">
    <property type="protein sequence ID" value="BPAG_0001062301-mRNA-1"/>
    <property type="gene ID" value="BPAG_0001062301"/>
</dbReference>
<gene>
    <name evidence="1" type="ORF">BPAG_LOCUS10585</name>
</gene>
<dbReference type="Proteomes" id="UP000278627">
    <property type="component" value="Unassembled WGS sequence"/>
</dbReference>
<name>A0A0N4TPX8_BRUPA</name>
<reference evidence="3" key="1">
    <citation type="submission" date="2017-02" db="UniProtKB">
        <authorList>
            <consortium name="WormBaseParasite"/>
        </authorList>
    </citation>
    <scope>IDENTIFICATION</scope>
</reference>
<dbReference type="EMBL" id="UZAD01013193">
    <property type="protein sequence ID" value="VDN91771.1"/>
    <property type="molecule type" value="Genomic_DNA"/>
</dbReference>
<organism evidence="3">
    <name type="scientific">Brugia pahangi</name>
    <name type="common">Filarial nematode worm</name>
    <dbReference type="NCBI Taxonomy" id="6280"/>
    <lineage>
        <taxon>Eukaryota</taxon>
        <taxon>Metazoa</taxon>
        <taxon>Ecdysozoa</taxon>
        <taxon>Nematoda</taxon>
        <taxon>Chromadorea</taxon>
        <taxon>Rhabditida</taxon>
        <taxon>Spirurina</taxon>
        <taxon>Spiruromorpha</taxon>
        <taxon>Filarioidea</taxon>
        <taxon>Onchocercidae</taxon>
        <taxon>Brugia</taxon>
    </lineage>
</organism>